<dbReference type="Gene3D" id="3.40.50.1970">
    <property type="match status" value="1"/>
</dbReference>
<dbReference type="Proteomes" id="UP000256941">
    <property type="component" value="Unassembled WGS sequence"/>
</dbReference>
<organism evidence="7 8">
    <name type="scientific">Paracoccus versutus</name>
    <name type="common">Thiobacillus versutus</name>
    <dbReference type="NCBI Taxonomy" id="34007"/>
    <lineage>
        <taxon>Bacteria</taxon>
        <taxon>Pseudomonadati</taxon>
        <taxon>Pseudomonadota</taxon>
        <taxon>Alphaproteobacteria</taxon>
        <taxon>Rhodobacterales</taxon>
        <taxon>Paracoccaceae</taxon>
        <taxon>Paracoccus</taxon>
    </lineage>
</organism>
<dbReference type="Gene3D" id="1.20.1090.10">
    <property type="entry name" value="Dehydroquinate synthase-like - alpha domain"/>
    <property type="match status" value="1"/>
</dbReference>
<evidence type="ECO:0000313" key="8">
    <source>
        <dbReference type="Proteomes" id="UP000256941"/>
    </source>
</evidence>
<dbReference type="SUPFAM" id="SSF56796">
    <property type="entry name" value="Dehydroquinate synthase-like"/>
    <property type="match status" value="1"/>
</dbReference>
<comment type="cofactor">
    <cofactor evidence="1">
        <name>Fe cation</name>
        <dbReference type="ChEBI" id="CHEBI:24875"/>
    </cofactor>
</comment>
<dbReference type="GO" id="GO:0046872">
    <property type="term" value="F:metal ion binding"/>
    <property type="evidence" value="ECO:0007669"/>
    <property type="project" value="InterPro"/>
</dbReference>
<dbReference type="AlphaFoldDB" id="A0A3D9XDG8"/>
<reference evidence="7 8" key="1">
    <citation type="submission" date="2018-08" db="EMBL/GenBank/DDBJ databases">
        <title>Genomic Encyclopedia of Archaeal and Bacterial Type Strains, Phase II (KMG-II): from individual species to whole genera.</title>
        <authorList>
            <person name="Goeker M."/>
        </authorList>
    </citation>
    <scope>NUCLEOTIDE SEQUENCE [LARGE SCALE GENOMIC DNA]</scope>
    <source>
        <strain evidence="7 8">DSM 17099</strain>
    </source>
</reference>
<dbReference type="RefSeq" id="WP_116223129.1">
    <property type="nucleotide sequence ID" value="NZ_CP038197.1"/>
</dbReference>
<dbReference type="GO" id="GO:0004022">
    <property type="term" value="F:alcohol dehydrogenase (NAD+) activity"/>
    <property type="evidence" value="ECO:0007669"/>
    <property type="project" value="TreeGrafter"/>
</dbReference>
<dbReference type="InterPro" id="IPR056798">
    <property type="entry name" value="ADH_Fe_C"/>
</dbReference>
<evidence type="ECO:0000256" key="2">
    <source>
        <dbReference type="ARBA" id="ARBA00007358"/>
    </source>
</evidence>
<evidence type="ECO:0000259" key="5">
    <source>
        <dbReference type="Pfam" id="PF00465"/>
    </source>
</evidence>
<proteinExistence type="inferred from homology"/>
<evidence type="ECO:0000313" key="7">
    <source>
        <dbReference type="EMBL" id="REF67661.1"/>
    </source>
</evidence>
<evidence type="ECO:0000256" key="1">
    <source>
        <dbReference type="ARBA" id="ARBA00001962"/>
    </source>
</evidence>
<name>A0A3D9XDG8_PARVE</name>
<dbReference type="Pfam" id="PF25137">
    <property type="entry name" value="ADH_Fe_C"/>
    <property type="match status" value="1"/>
</dbReference>
<protein>
    <submittedName>
        <fullName evidence="7">Uncharacterized protein</fullName>
    </submittedName>
</protein>
<dbReference type="InterPro" id="IPR001670">
    <property type="entry name" value="ADH_Fe/GldA"/>
</dbReference>
<dbReference type="InterPro" id="IPR039697">
    <property type="entry name" value="Alcohol_dehydrogenase_Fe"/>
</dbReference>
<dbReference type="PROSITE" id="PS00913">
    <property type="entry name" value="ADH_IRON_1"/>
    <property type="match status" value="1"/>
</dbReference>
<feature type="domain" description="Alcohol dehydrogenase iron-type/glycerol dehydrogenase GldA" evidence="5">
    <location>
        <begin position="9"/>
        <end position="183"/>
    </location>
</feature>
<dbReference type="PANTHER" id="PTHR11496:SF102">
    <property type="entry name" value="ALCOHOL DEHYDROGENASE 4"/>
    <property type="match status" value="1"/>
</dbReference>
<dbReference type="InterPro" id="IPR018211">
    <property type="entry name" value="ADH_Fe_CS"/>
</dbReference>
<comment type="caution">
    <text evidence="7">The sequence shown here is derived from an EMBL/GenBank/DDBJ whole genome shotgun (WGS) entry which is preliminary data.</text>
</comment>
<comment type="similarity">
    <text evidence="2">Belongs to the iron-containing alcohol dehydrogenase family.</text>
</comment>
<dbReference type="EMBL" id="QTUJ01000004">
    <property type="protein sequence ID" value="REF67661.1"/>
    <property type="molecule type" value="Genomic_DNA"/>
</dbReference>
<feature type="domain" description="Fe-containing alcohol dehydrogenase-like C-terminal" evidence="6">
    <location>
        <begin position="194"/>
        <end position="383"/>
    </location>
</feature>
<evidence type="ECO:0000256" key="4">
    <source>
        <dbReference type="ARBA" id="ARBA00023027"/>
    </source>
</evidence>
<evidence type="ECO:0000259" key="6">
    <source>
        <dbReference type="Pfam" id="PF25137"/>
    </source>
</evidence>
<evidence type="ECO:0000256" key="3">
    <source>
        <dbReference type="ARBA" id="ARBA00023002"/>
    </source>
</evidence>
<keyword evidence="3" id="KW-0560">Oxidoreductase</keyword>
<gene>
    <name evidence="7" type="ORF">BDD41_4691</name>
</gene>
<sequence>MSAFSFALPGRVVFGRGEARKAPALIRAHGPRGVLVHGANPARAAWLLDALRAEGAEVMAVACGAEPTLPMLEAALAGAKGHQADWKGHQADWVAALGGGAALDLGKALAALIPAPGGIMDHLEVVGRGLPLAAPPLPFVALPTTAGTGAEATRNAVIGLPEHGRKVSIRDERMLPRLAIVDPALTDHCPRAVTLASGLDALAQVIEPYLSCKATPFTDALVRPAIPPGLRALKRLMEAEDAAARDIMAWVSLCGGMALANGGLGAVHGLAGVIGGVTPAAHGAICGALLGPVLAMNRAHSPDPARIHEVCTEIAGAFGGDAAEAPQGLARWARDAGLPGLGAQGLDAARHRAVAEASLSSSSMKGNPFAPSVPQLCEVLREAG</sequence>
<dbReference type="CDD" id="cd08183">
    <property type="entry name" value="Fe-ADH-like"/>
    <property type="match status" value="1"/>
</dbReference>
<accession>A0A3D9XDG8</accession>
<dbReference type="PANTHER" id="PTHR11496">
    <property type="entry name" value="ALCOHOL DEHYDROGENASE"/>
    <property type="match status" value="1"/>
</dbReference>
<keyword evidence="4" id="KW-0520">NAD</keyword>
<dbReference type="Pfam" id="PF00465">
    <property type="entry name" value="Fe-ADH"/>
    <property type="match status" value="1"/>
</dbReference>